<protein>
    <recommendedName>
        <fullName evidence="3">YtkA-like domain-containing protein</fullName>
    </recommendedName>
</protein>
<evidence type="ECO:0000313" key="5">
    <source>
        <dbReference type="Proteomes" id="UP000580568"/>
    </source>
</evidence>
<proteinExistence type="predicted"/>
<evidence type="ECO:0000256" key="1">
    <source>
        <dbReference type="SAM" id="Phobius"/>
    </source>
</evidence>
<dbReference type="InterPro" id="IPR032693">
    <property type="entry name" value="YtkA-like_dom"/>
</dbReference>
<dbReference type="InterPro" id="IPR036761">
    <property type="entry name" value="TTHA0802/YceI-like_sf"/>
</dbReference>
<comment type="caution">
    <text evidence="4">The sequence shown here is derived from an EMBL/GenBank/DDBJ whole genome shotgun (WGS) entry which is preliminary data.</text>
</comment>
<dbReference type="EMBL" id="BLZR01000001">
    <property type="protein sequence ID" value="GFP75721.1"/>
    <property type="molecule type" value="Genomic_DNA"/>
</dbReference>
<evidence type="ECO:0000259" key="3">
    <source>
        <dbReference type="Pfam" id="PF13115"/>
    </source>
</evidence>
<keyword evidence="2" id="KW-0732">Signal</keyword>
<keyword evidence="5" id="KW-1185">Reference proteome</keyword>
<sequence length="173" mass="18882">MGKKTIRGLIFGLMFVLVSSTVALADEMNMGKATSKSVDGITAELSFKDEEAKTGKDQIMITLHDINDKEIDNADVTIIAKMPQDDSMKMDSNEPITIKLEKSEKGQYMRDINFTDKGKWIVTADITVQGEKKSIDFDVNVVSGGPNWIVIGGFLGAIALIIVVAAIKKKQAK</sequence>
<dbReference type="SUPFAM" id="SSF101874">
    <property type="entry name" value="YceI-like"/>
    <property type="match status" value="1"/>
</dbReference>
<organism evidence="4 5">
    <name type="scientific">Clostridium fungisolvens</name>
    <dbReference type="NCBI Taxonomy" id="1604897"/>
    <lineage>
        <taxon>Bacteria</taxon>
        <taxon>Bacillati</taxon>
        <taxon>Bacillota</taxon>
        <taxon>Clostridia</taxon>
        <taxon>Eubacteriales</taxon>
        <taxon>Clostridiaceae</taxon>
        <taxon>Clostridium</taxon>
    </lineage>
</organism>
<name>A0A6V8SG10_9CLOT</name>
<dbReference type="Proteomes" id="UP000580568">
    <property type="component" value="Unassembled WGS sequence"/>
</dbReference>
<reference evidence="4 5" key="1">
    <citation type="submission" date="2020-07" db="EMBL/GenBank/DDBJ databases">
        <title>A new beta-1,3-glucan-decomposing anaerobic bacterium isolated from anoxic soil subjected to biological soil disinfestation.</title>
        <authorList>
            <person name="Ueki A."/>
            <person name="Tonouchi A."/>
        </authorList>
    </citation>
    <scope>NUCLEOTIDE SEQUENCE [LARGE SCALE GENOMIC DNA]</scope>
    <source>
        <strain evidence="4 5">TW1</strain>
    </source>
</reference>
<accession>A0A6V8SG10</accession>
<dbReference type="RefSeq" id="WP_183277203.1">
    <property type="nucleotide sequence ID" value="NZ_BLZR01000001.1"/>
</dbReference>
<evidence type="ECO:0000256" key="2">
    <source>
        <dbReference type="SAM" id="SignalP"/>
    </source>
</evidence>
<keyword evidence="1" id="KW-0812">Transmembrane</keyword>
<feature type="signal peptide" evidence="2">
    <location>
        <begin position="1"/>
        <end position="25"/>
    </location>
</feature>
<feature type="domain" description="YtkA-like" evidence="3">
    <location>
        <begin position="38"/>
        <end position="124"/>
    </location>
</feature>
<dbReference type="Pfam" id="PF13115">
    <property type="entry name" value="YtkA"/>
    <property type="match status" value="1"/>
</dbReference>
<evidence type="ECO:0000313" key="4">
    <source>
        <dbReference type="EMBL" id="GFP75721.1"/>
    </source>
</evidence>
<feature type="transmembrane region" description="Helical" evidence="1">
    <location>
        <begin position="148"/>
        <end position="167"/>
    </location>
</feature>
<dbReference type="AlphaFoldDB" id="A0A6V8SG10"/>
<feature type="chain" id="PRO_5027995403" description="YtkA-like domain-containing protein" evidence="2">
    <location>
        <begin position="26"/>
        <end position="173"/>
    </location>
</feature>
<keyword evidence="1" id="KW-0472">Membrane</keyword>
<keyword evidence="1" id="KW-1133">Transmembrane helix</keyword>
<dbReference type="Gene3D" id="2.40.128.110">
    <property type="entry name" value="Lipid/polyisoprenoid-binding, YceI-like"/>
    <property type="match status" value="1"/>
</dbReference>
<gene>
    <name evidence="4" type="ORF">bsdtw1_01813</name>
</gene>